<accession>A0A1Y1XYQ5</accession>
<feature type="compositionally biased region" description="Low complexity" evidence="1">
    <location>
        <begin position="26"/>
        <end position="39"/>
    </location>
</feature>
<feature type="compositionally biased region" description="Pro residues" evidence="1">
    <location>
        <begin position="70"/>
        <end position="79"/>
    </location>
</feature>
<organism evidence="3 4">
    <name type="scientific">Basidiobolus meristosporus CBS 931.73</name>
    <dbReference type="NCBI Taxonomy" id="1314790"/>
    <lineage>
        <taxon>Eukaryota</taxon>
        <taxon>Fungi</taxon>
        <taxon>Fungi incertae sedis</taxon>
        <taxon>Zoopagomycota</taxon>
        <taxon>Entomophthoromycotina</taxon>
        <taxon>Basidiobolomycetes</taxon>
        <taxon>Basidiobolales</taxon>
        <taxon>Basidiobolaceae</taxon>
        <taxon>Basidiobolus</taxon>
    </lineage>
</organism>
<protein>
    <submittedName>
        <fullName evidence="3">Uncharacterized protein</fullName>
    </submittedName>
</protein>
<gene>
    <name evidence="3" type="ORF">K493DRAFT_57851</name>
</gene>
<sequence>MMYSNPGLSALAVLALFSVQIQTTSGQDPGQGPPFFGYDQPPPPEYFDPYYRQAQQPWNGWNPYQYDSRGPPPPPPPPTEGRVDYQWRPEVYDTSASRVSLPVTAPAPTPANELPDRAQPPPPPTTKSYSVPPAIDPGPTPGQLFGDLVPGPITGIKVDLNTNELKNSFSSGTFDSIKQRITQQKKLGTIRPPPEVNTENIVKGIDVLSKVSMRLAKQVEDIGTKATNISATLSRTSASQKKHSLKMSDMLKRMKYLESQLRDMPYGRYGVTTPAKPISVQPPISPQPGGIWPTSGTSQPSGRAPWTPTYPPPNQLGGYGVDTNILTLAPHFVTPWRKRSSNYAPEDGYAPWPYHPGARQGYADEGWAGYPAPMTQPWGHGGNYRGTRYSRRGARRSSRWRGGRAWRSKRTGRRRRY</sequence>
<feature type="region of interest" description="Disordered" evidence="1">
    <location>
        <begin position="24"/>
        <end position="148"/>
    </location>
</feature>
<evidence type="ECO:0000313" key="4">
    <source>
        <dbReference type="Proteomes" id="UP000193498"/>
    </source>
</evidence>
<evidence type="ECO:0000256" key="2">
    <source>
        <dbReference type="SAM" id="SignalP"/>
    </source>
</evidence>
<proteinExistence type="predicted"/>
<dbReference type="InParanoid" id="A0A1Y1XYQ5"/>
<comment type="caution">
    <text evidence="3">The sequence shown here is derived from an EMBL/GenBank/DDBJ whole genome shotgun (WGS) entry which is preliminary data.</text>
</comment>
<keyword evidence="4" id="KW-1185">Reference proteome</keyword>
<feature type="compositionally biased region" description="Basic and acidic residues" evidence="1">
    <location>
        <begin position="81"/>
        <end position="91"/>
    </location>
</feature>
<dbReference type="AlphaFoldDB" id="A0A1Y1XYQ5"/>
<evidence type="ECO:0000313" key="3">
    <source>
        <dbReference type="EMBL" id="ORX90616.1"/>
    </source>
</evidence>
<feature type="signal peptide" evidence="2">
    <location>
        <begin position="1"/>
        <end position="26"/>
    </location>
</feature>
<feature type="chain" id="PRO_5012892218" evidence="2">
    <location>
        <begin position="27"/>
        <end position="417"/>
    </location>
</feature>
<keyword evidence="2" id="KW-0732">Signal</keyword>
<reference evidence="3 4" key="1">
    <citation type="submission" date="2016-07" db="EMBL/GenBank/DDBJ databases">
        <title>Pervasive Adenine N6-methylation of Active Genes in Fungi.</title>
        <authorList>
            <consortium name="DOE Joint Genome Institute"/>
            <person name="Mondo S.J."/>
            <person name="Dannebaum R.O."/>
            <person name="Kuo R.C."/>
            <person name="Labutti K."/>
            <person name="Haridas S."/>
            <person name="Kuo A."/>
            <person name="Salamov A."/>
            <person name="Ahrendt S.R."/>
            <person name="Lipzen A."/>
            <person name="Sullivan W."/>
            <person name="Andreopoulos W.B."/>
            <person name="Clum A."/>
            <person name="Lindquist E."/>
            <person name="Daum C."/>
            <person name="Ramamoorthy G.K."/>
            <person name="Gryganskyi A."/>
            <person name="Culley D."/>
            <person name="Magnuson J.K."/>
            <person name="James T.Y."/>
            <person name="O'Malley M.A."/>
            <person name="Stajich J.E."/>
            <person name="Spatafora J.W."/>
            <person name="Visel A."/>
            <person name="Grigoriev I.V."/>
        </authorList>
    </citation>
    <scope>NUCLEOTIDE SEQUENCE [LARGE SCALE GENOMIC DNA]</scope>
    <source>
        <strain evidence="3 4">CBS 931.73</strain>
    </source>
</reference>
<evidence type="ECO:0000256" key="1">
    <source>
        <dbReference type="SAM" id="MobiDB-lite"/>
    </source>
</evidence>
<feature type="region of interest" description="Disordered" evidence="1">
    <location>
        <begin position="378"/>
        <end position="417"/>
    </location>
</feature>
<feature type="compositionally biased region" description="Basic residues" evidence="1">
    <location>
        <begin position="388"/>
        <end position="417"/>
    </location>
</feature>
<dbReference type="Proteomes" id="UP000193498">
    <property type="component" value="Unassembled WGS sequence"/>
</dbReference>
<name>A0A1Y1XYQ5_9FUNG</name>
<dbReference type="EMBL" id="MCFE01000371">
    <property type="protein sequence ID" value="ORX90616.1"/>
    <property type="molecule type" value="Genomic_DNA"/>
</dbReference>